<evidence type="ECO:0000313" key="2">
    <source>
        <dbReference type="EMBL" id="POG59203.1"/>
    </source>
</evidence>
<comment type="caution">
    <text evidence="2">The sequence shown here is derived from an EMBL/GenBank/DDBJ whole genome shotgun (WGS) entry which is preliminary data.</text>
</comment>
<organism evidence="2 3">
    <name type="scientific">Rhizophagus irregularis (strain DAOM 181602 / DAOM 197198 / MUCL 43194)</name>
    <name type="common">Arbuscular mycorrhizal fungus</name>
    <name type="synonym">Glomus intraradices</name>
    <dbReference type="NCBI Taxonomy" id="747089"/>
    <lineage>
        <taxon>Eukaryota</taxon>
        <taxon>Fungi</taxon>
        <taxon>Fungi incertae sedis</taxon>
        <taxon>Mucoromycota</taxon>
        <taxon>Glomeromycotina</taxon>
        <taxon>Glomeromycetes</taxon>
        <taxon>Glomerales</taxon>
        <taxon>Glomeraceae</taxon>
        <taxon>Rhizophagus</taxon>
    </lineage>
</organism>
<proteinExistence type="predicted"/>
<dbReference type="VEuPathDB" id="FungiDB:RhiirFUN_014673"/>
<accession>A0A2P4P1E1</accession>
<protein>
    <submittedName>
        <fullName evidence="2">Uncharacterized protein</fullName>
    </submittedName>
</protein>
<dbReference type="Proteomes" id="UP000018888">
    <property type="component" value="Unassembled WGS sequence"/>
</dbReference>
<feature type="region of interest" description="Disordered" evidence="1">
    <location>
        <begin position="148"/>
        <end position="170"/>
    </location>
</feature>
<evidence type="ECO:0000256" key="1">
    <source>
        <dbReference type="SAM" id="MobiDB-lite"/>
    </source>
</evidence>
<dbReference type="VEuPathDB" id="FungiDB:RhiirFUN_001699"/>
<name>A0A2P4P1E1_RHIID</name>
<dbReference type="EMBL" id="AUPC02000466">
    <property type="protein sequence ID" value="POG59203.1"/>
    <property type="molecule type" value="Genomic_DNA"/>
</dbReference>
<feature type="compositionally biased region" description="Polar residues" evidence="1">
    <location>
        <begin position="152"/>
        <end position="163"/>
    </location>
</feature>
<sequence>MPAKLNMICYVHNIAKRLTQDFTVKEITGITRTKNDDPTKDAMDGLTTKTVMNINGYLTLNFYVEESLGNCELTEFWVEARHDSNNRYLANKTNSINQNMRSTTVILVGSNNNRSYHPPQGATSRRRGRTTLAQMESTNTQNLSAALEANPIPTNMNQIPNNEISEENDN</sequence>
<dbReference type="AlphaFoldDB" id="A0A2P4P1E1"/>
<keyword evidence="3" id="KW-1185">Reference proteome</keyword>
<reference evidence="2 3" key="2">
    <citation type="journal article" date="2018" name="New Phytol.">
        <title>High intraspecific genome diversity in the model arbuscular mycorrhizal symbiont Rhizophagus irregularis.</title>
        <authorList>
            <person name="Chen E.C.H."/>
            <person name="Morin E."/>
            <person name="Beaudet D."/>
            <person name="Noel J."/>
            <person name="Yildirir G."/>
            <person name="Ndikumana S."/>
            <person name="Charron P."/>
            <person name="St-Onge C."/>
            <person name="Giorgi J."/>
            <person name="Kruger M."/>
            <person name="Marton T."/>
            <person name="Ropars J."/>
            <person name="Grigoriev I.V."/>
            <person name="Hainaut M."/>
            <person name="Henrissat B."/>
            <person name="Roux C."/>
            <person name="Martin F."/>
            <person name="Corradi N."/>
        </authorList>
    </citation>
    <scope>NUCLEOTIDE SEQUENCE [LARGE SCALE GENOMIC DNA]</scope>
    <source>
        <strain evidence="2 3">DAOM 197198</strain>
    </source>
</reference>
<gene>
    <name evidence="2" type="ORF">GLOIN_2v1789421</name>
</gene>
<reference evidence="2 3" key="1">
    <citation type="journal article" date="2013" name="Proc. Natl. Acad. Sci. U.S.A.">
        <title>Genome of an arbuscular mycorrhizal fungus provides insight into the oldest plant symbiosis.</title>
        <authorList>
            <person name="Tisserant E."/>
            <person name="Malbreil M."/>
            <person name="Kuo A."/>
            <person name="Kohler A."/>
            <person name="Symeonidi A."/>
            <person name="Balestrini R."/>
            <person name="Charron P."/>
            <person name="Duensing N."/>
            <person name="Frei Dit Frey N."/>
            <person name="Gianinazzi-Pearson V."/>
            <person name="Gilbert L.B."/>
            <person name="Handa Y."/>
            <person name="Herr J.R."/>
            <person name="Hijri M."/>
            <person name="Koul R."/>
            <person name="Kawaguchi M."/>
            <person name="Krajinski F."/>
            <person name="Lammers P.J."/>
            <person name="Masclaux F.G."/>
            <person name="Murat C."/>
            <person name="Morin E."/>
            <person name="Ndikumana S."/>
            <person name="Pagni M."/>
            <person name="Petitpierre D."/>
            <person name="Requena N."/>
            <person name="Rosikiewicz P."/>
            <person name="Riley R."/>
            <person name="Saito K."/>
            <person name="San Clemente H."/>
            <person name="Shapiro H."/>
            <person name="van Tuinen D."/>
            <person name="Becard G."/>
            <person name="Bonfante P."/>
            <person name="Paszkowski U."/>
            <person name="Shachar-Hill Y.Y."/>
            <person name="Tuskan G.A."/>
            <person name="Young P.W."/>
            <person name="Sanders I.R."/>
            <person name="Henrissat B."/>
            <person name="Rensing S.A."/>
            <person name="Grigoriev I.V."/>
            <person name="Corradi N."/>
            <person name="Roux C."/>
            <person name="Martin F."/>
        </authorList>
    </citation>
    <scope>NUCLEOTIDE SEQUENCE [LARGE SCALE GENOMIC DNA]</scope>
    <source>
        <strain evidence="2 3">DAOM 197198</strain>
    </source>
</reference>
<evidence type="ECO:0000313" key="3">
    <source>
        <dbReference type="Proteomes" id="UP000018888"/>
    </source>
</evidence>